<dbReference type="SUPFAM" id="SSF50630">
    <property type="entry name" value="Acid proteases"/>
    <property type="match status" value="1"/>
</dbReference>
<dbReference type="CDD" id="cd00303">
    <property type="entry name" value="retropepsin_like"/>
    <property type="match status" value="1"/>
</dbReference>
<accession>A0ABQ5KXN6</accession>
<dbReference type="EMBL" id="BQXS01004053">
    <property type="protein sequence ID" value="GKT36194.1"/>
    <property type="molecule type" value="Genomic_DNA"/>
</dbReference>
<dbReference type="Gene3D" id="2.40.70.10">
    <property type="entry name" value="Acid Proteases"/>
    <property type="match status" value="1"/>
</dbReference>
<evidence type="ECO:0000313" key="1">
    <source>
        <dbReference type="EMBL" id="GKT36194.1"/>
    </source>
</evidence>
<sequence>GHYANKCPLKAVKKEGELKVIESTSTDMAVHRRISLQADKGSSKIELQALVDSGASHSVISANVVEDLGTVQKYPCEVTFTLATGDKIEATHRVRLTVIIEGALGKLL</sequence>
<dbReference type="InterPro" id="IPR001969">
    <property type="entry name" value="Aspartic_peptidase_AS"/>
</dbReference>
<proteinExistence type="predicted"/>
<name>A0ABQ5KXN6_9EUKA</name>
<dbReference type="InterPro" id="IPR021109">
    <property type="entry name" value="Peptidase_aspartic_dom_sf"/>
</dbReference>
<evidence type="ECO:0000313" key="2">
    <source>
        <dbReference type="Proteomes" id="UP001057375"/>
    </source>
</evidence>
<keyword evidence="2" id="KW-1185">Reference proteome</keyword>
<dbReference type="Pfam" id="PF13650">
    <property type="entry name" value="Asp_protease_2"/>
    <property type="match status" value="1"/>
</dbReference>
<comment type="caution">
    <text evidence="1">The sequence shown here is derived from an EMBL/GenBank/DDBJ whole genome shotgun (WGS) entry which is preliminary data.</text>
</comment>
<feature type="non-terminal residue" evidence="1">
    <location>
        <position position="1"/>
    </location>
</feature>
<feature type="non-terminal residue" evidence="1">
    <location>
        <position position="108"/>
    </location>
</feature>
<reference evidence="1" key="1">
    <citation type="submission" date="2022-03" db="EMBL/GenBank/DDBJ databases">
        <title>Draft genome sequence of Aduncisulcus paluster, a free-living microaerophilic Fornicata.</title>
        <authorList>
            <person name="Yuyama I."/>
            <person name="Kume K."/>
            <person name="Tamura T."/>
            <person name="Inagaki Y."/>
            <person name="Hashimoto T."/>
        </authorList>
    </citation>
    <scope>NUCLEOTIDE SEQUENCE</scope>
    <source>
        <strain evidence="1">NY0171</strain>
    </source>
</reference>
<organism evidence="1 2">
    <name type="scientific">Aduncisulcus paluster</name>
    <dbReference type="NCBI Taxonomy" id="2918883"/>
    <lineage>
        <taxon>Eukaryota</taxon>
        <taxon>Metamonada</taxon>
        <taxon>Carpediemonas-like organisms</taxon>
        <taxon>Aduncisulcus</taxon>
    </lineage>
</organism>
<protein>
    <submittedName>
        <fullName evidence="1">Uncharacterized protein</fullName>
    </submittedName>
</protein>
<gene>
    <name evidence="1" type="ORF">ADUPG1_003124</name>
</gene>
<dbReference type="Proteomes" id="UP001057375">
    <property type="component" value="Unassembled WGS sequence"/>
</dbReference>
<dbReference type="PROSITE" id="PS00141">
    <property type="entry name" value="ASP_PROTEASE"/>
    <property type="match status" value="1"/>
</dbReference>